<dbReference type="Pfam" id="PF24758">
    <property type="entry name" value="LRR_At5g56370"/>
    <property type="match status" value="1"/>
</dbReference>
<sequence length="457" mass="52711">MKKLKSNDDTLDRLSELPDALILKILSCLEMRDVFQTTLLSKRWKYLWVTLPFLYFNDEFTTDVNEIRNFINRALMLWNGTEFRKFKLIFRSGLDSSLYSDLHGDLDLWVLFAKQRKVEELFIHLPYDYRELSENVYEPPQCLYECSSLTKLSLIGCNIQISGNVQWNQLKSLTMYGFGLTEDVINRVVSSAPKLKSLRLFLLGSYQNLTIRSSSLKRLTILSSKCDPSNHTVLTIWAPNLEALEISRAPYSKCFLIDVSSLTEVTFKFLSRWAAVVGETLSQILPTIQHVETVTLSECCFKMLVVMKGKYPFPPLLKVKLLKISSGLIEPNDIVGLLEIFPKLKRLVIDWTLDAKKQDIGEPFKFDAENYAEPEANILKSFLLQLRTFEITWYSYEASIFELIEFLLNHGTIIEKVVIQKRGNQVVESEDMFLAAQKVVSLQRSFPTAELILCNKK</sequence>
<reference evidence="2 3" key="1">
    <citation type="journal article" date="2021" name="Nat. Commun.">
        <title>Incipient diploidization of the medicinal plant Perilla within 10,000 years.</title>
        <authorList>
            <person name="Zhang Y."/>
            <person name="Shen Q."/>
            <person name="Leng L."/>
            <person name="Zhang D."/>
            <person name="Chen S."/>
            <person name="Shi Y."/>
            <person name="Ning Z."/>
            <person name="Chen S."/>
        </authorList>
    </citation>
    <scope>NUCLEOTIDE SEQUENCE [LARGE SCALE GENOMIC DNA]</scope>
    <source>
        <strain evidence="3">cv. PC099</strain>
    </source>
</reference>
<dbReference type="InterPro" id="IPR001810">
    <property type="entry name" value="F-box_dom"/>
</dbReference>
<dbReference type="Gene3D" id="1.20.1280.50">
    <property type="match status" value="1"/>
</dbReference>
<dbReference type="SUPFAM" id="SSF52047">
    <property type="entry name" value="RNI-like"/>
    <property type="match status" value="1"/>
</dbReference>
<dbReference type="InterPro" id="IPR055411">
    <property type="entry name" value="LRR_FXL15/At3g58940/PEG3-like"/>
</dbReference>
<evidence type="ECO:0000313" key="2">
    <source>
        <dbReference type="EMBL" id="KAH6756227.1"/>
    </source>
</evidence>
<dbReference type="InterPro" id="IPR050232">
    <property type="entry name" value="FBL13/AtMIF1-like"/>
</dbReference>
<evidence type="ECO:0000313" key="3">
    <source>
        <dbReference type="Proteomes" id="UP001190926"/>
    </source>
</evidence>
<dbReference type="InterPro" id="IPR032675">
    <property type="entry name" value="LRR_dom_sf"/>
</dbReference>
<dbReference type="PANTHER" id="PTHR31900">
    <property type="entry name" value="F-BOX/RNI SUPERFAMILY PROTEIN-RELATED"/>
    <property type="match status" value="1"/>
</dbReference>
<feature type="domain" description="F-box" evidence="1">
    <location>
        <begin position="11"/>
        <end position="47"/>
    </location>
</feature>
<organism evidence="2 3">
    <name type="scientific">Perilla frutescens var. hirtella</name>
    <name type="common">Perilla citriodora</name>
    <name type="synonym">Perilla setoyensis</name>
    <dbReference type="NCBI Taxonomy" id="608512"/>
    <lineage>
        <taxon>Eukaryota</taxon>
        <taxon>Viridiplantae</taxon>
        <taxon>Streptophyta</taxon>
        <taxon>Embryophyta</taxon>
        <taxon>Tracheophyta</taxon>
        <taxon>Spermatophyta</taxon>
        <taxon>Magnoliopsida</taxon>
        <taxon>eudicotyledons</taxon>
        <taxon>Gunneridae</taxon>
        <taxon>Pentapetalae</taxon>
        <taxon>asterids</taxon>
        <taxon>lamiids</taxon>
        <taxon>Lamiales</taxon>
        <taxon>Lamiaceae</taxon>
        <taxon>Nepetoideae</taxon>
        <taxon>Elsholtzieae</taxon>
        <taxon>Perilla</taxon>
    </lineage>
</organism>
<dbReference type="Gene3D" id="3.80.10.10">
    <property type="entry name" value="Ribonuclease Inhibitor"/>
    <property type="match status" value="1"/>
</dbReference>
<dbReference type="EMBL" id="SDAM02029566">
    <property type="protein sequence ID" value="KAH6756227.1"/>
    <property type="molecule type" value="Genomic_DNA"/>
</dbReference>
<proteinExistence type="predicted"/>
<dbReference type="Proteomes" id="UP001190926">
    <property type="component" value="Unassembled WGS sequence"/>
</dbReference>
<name>A0AAD4NXY6_PERFH</name>
<dbReference type="PROSITE" id="PS50181">
    <property type="entry name" value="FBOX"/>
    <property type="match status" value="1"/>
</dbReference>
<comment type="caution">
    <text evidence="2">The sequence shown here is derived from an EMBL/GenBank/DDBJ whole genome shotgun (WGS) entry which is preliminary data.</text>
</comment>
<dbReference type="AlphaFoldDB" id="A0AAD4NXY6"/>
<keyword evidence="3" id="KW-1185">Reference proteome</keyword>
<gene>
    <name evidence="2" type="ORF">C2S53_004326</name>
</gene>
<protein>
    <recommendedName>
        <fullName evidence="1">F-box domain-containing protein</fullName>
    </recommendedName>
</protein>
<dbReference type="InterPro" id="IPR036047">
    <property type="entry name" value="F-box-like_dom_sf"/>
</dbReference>
<accession>A0AAD4NXY6</accession>
<dbReference type="SUPFAM" id="SSF81383">
    <property type="entry name" value="F-box domain"/>
    <property type="match status" value="1"/>
</dbReference>
<evidence type="ECO:0000259" key="1">
    <source>
        <dbReference type="PROSITE" id="PS50181"/>
    </source>
</evidence>
<dbReference type="Pfam" id="PF00646">
    <property type="entry name" value="F-box"/>
    <property type="match status" value="1"/>
</dbReference>
<dbReference type="PANTHER" id="PTHR31900:SF32">
    <property type="entry name" value="F-BOX_RNI_FBD-LIKE DOMAIN PROTEIN"/>
    <property type="match status" value="1"/>
</dbReference>